<evidence type="ECO:0000259" key="4">
    <source>
        <dbReference type="PROSITE" id="PS50003"/>
    </source>
</evidence>
<feature type="compositionally biased region" description="Polar residues" evidence="3">
    <location>
        <begin position="76"/>
        <end position="109"/>
    </location>
</feature>
<evidence type="ECO:0000313" key="5">
    <source>
        <dbReference type="EMBL" id="KAL0955993.1"/>
    </source>
</evidence>
<feature type="compositionally biased region" description="Basic and acidic residues" evidence="3">
    <location>
        <begin position="1026"/>
        <end position="1047"/>
    </location>
</feature>
<feature type="compositionally biased region" description="Low complexity" evidence="3">
    <location>
        <begin position="703"/>
        <end position="716"/>
    </location>
</feature>
<dbReference type="SUPFAM" id="SSF50729">
    <property type="entry name" value="PH domain-like"/>
    <property type="match status" value="1"/>
</dbReference>
<dbReference type="SMART" id="SM00233">
    <property type="entry name" value="PH"/>
    <property type="match status" value="1"/>
</dbReference>
<dbReference type="EMBL" id="JASNQZ010000006">
    <property type="protein sequence ID" value="KAL0955993.1"/>
    <property type="molecule type" value="Genomic_DNA"/>
</dbReference>
<dbReference type="Gene3D" id="2.30.29.30">
    <property type="entry name" value="Pleckstrin-homology domain (PH domain)/Phosphotyrosine-binding domain (PTB)"/>
    <property type="match status" value="1"/>
</dbReference>
<feature type="compositionally biased region" description="Basic and acidic residues" evidence="3">
    <location>
        <begin position="132"/>
        <end position="150"/>
    </location>
</feature>
<comment type="caution">
    <text evidence="5">The sequence shown here is derived from an EMBL/GenBank/DDBJ whole genome shotgun (WGS) entry which is preliminary data.</text>
</comment>
<dbReference type="Pfam" id="PF00169">
    <property type="entry name" value="PH"/>
    <property type="match status" value="1"/>
</dbReference>
<dbReference type="PROSITE" id="PS50003">
    <property type="entry name" value="PH_DOMAIN"/>
    <property type="match status" value="1"/>
</dbReference>
<evidence type="ECO:0000313" key="6">
    <source>
        <dbReference type="Proteomes" id="UP001556367"/>
    </source>
</evidence>
<feature type="compositionally biased region" description="Polar residues" evidence="3">
    <location>
        <begin position="667"/>
        <end position="688"/>
    </location>
</feature>
<feature type="compositionally biased region" description="Gly residues" evidence="3">
    <location>
        <begin position="948"/>
        <end position="957"/>
    </location>
</feature>
<dbReference type="InterPro" id="IPR052007">
    <property type="entry name" value="Bud4"/>
</dbReference>
<dbReference type="Proteomes" id="UP001556367">
    <property type="component" value="Unassembled WGS sequence"/>
</dbReference>
<dbReference type="PANTHER" id="PTHR36100">
    <property type="entry name" value="BUD SITE SELECTION PROTEIN 4"/>
    <property type="match status" value="1"/>
</dbReference>
<dbReference type="InterPro" id="IPR011993">
    <property type="entry name" value="PH-like_dom_sf"/>
</dbReference>
<organism evidence="5 6">
    <name type="scientific">Hohenbuehelia grisea</name>
    <dbReference type="NCBI Taxonomy" id="104357"/>
    <lineage>
        <taxon>Eukaryota</taxon>
        <taxon>Fungi</taxon>
        <taxon>Dikarya</taxon>
        <taxon>Basidiomycota</taxon>
        <taxon>Agaricomycotina</taxon>
        <taxon>Agaricomycetes</taxon>
        <taxon>Agaricomycetidae</taxon>
        <taxon>Agaricales</taxon>
        <taxon>Pleurotineae</taxon>
        <taxon>Pleurotaceae</taxon>
        <taxon>Hohenbuehelia</taxon>
    </lineage>
</organism>
<evidence type="ECO:0000256" key="2">
    <source>
        <dbReference type="ARBA" id="ARBA00023306"/>
    </source>
</evidence>
<name>A0ABR3JKT1_9AGAR</name>
<gene>
    <name evidence="5" type="ORF">HGRIS_002170</name>
</gene>
<reference evidence="6" key="1">
    <citation type="submission" date="2024-06" db="EMBL/GenBank/DDBJ databases">
        <title>Multi-omics analyses provide insights into the biosynthesis of the anticancer antibiotic pleurotin in Hohenbuehelia grisea.</title>
        <authorList>
            <person name="Weaver J.A."/>
            <person name="Alberti F."/>
        </authorList>
    </citation>
    <scope>NUCLEOTIDE SEQUENCE [LARGE SCALE GENOMIC DNA]</scope>
    <source>
        <strain evidence="6">T-177</strain>
    </source>
</reference>
<evidence type="ECO:0000256" key="1">
    <source>
        <dbReference type="ARBA" id="ARBA00022618"/>
    </source>
</evidence>
<feature type="region of interest" description="Disordered" evidence="3">
    <location>
        <begin position="1"/>
        <end position="250"/>
    </location>
</feature>
<feature type="compositionally biased region" description="Basic and acidic residues" evidence="3">
    <location>
        <begin position="490"/>
        <end position="501"/>
    </location>
</feature>
<feature type="compositionally biased region" description="Low complexity" evidence="3">
    <location>
        <begin position="221"/>
        <end position="231"/>
    </location>
</feature>
<feature type="region of interest" description="Disordered" evidence="3">
    <location>
        <begin position="1302"/>
        <end position="1328"/>
    </location>
</feature>
<feature type="domain" description="PH" evidence="4">
    <location>
        <begin position="1424"/>
        <end position="1545"/>
    </location>
</feature>
<feature type="region of interest" description="Disordered" evidence="3">
    <location>
        <begin position="384"/>
        <end position="420"/>
    </location>
</feature>
<keyword evidence="6" id="KW-1185">Reference proteome</keyword>
<proteinExistence type="predicted"/>
<feature type="compositionally biased region" description="Basic and acidic residues" evidence="3">
    <location>
        <begin position="55"/>
        <end position="75"/>
    </location>
</feature>
<feature type="compositionally biased region" description="Low complexity" evidence="3">
    <location>
        <begin position="33"/>
        <end position="46"/>
    </location>
</feature>
<dbReference type="InterPro" id="IPR001849">
    <property type="entry name" value="PH_domain"/>
</dbReference>
<protein>
    <recommendedName>
        <fullName evidence="4">PH domain-containing protein</fullName>
    </recommendedName>
</protein>
<feature type="compositionally biased region" description="Basic and acidic residues" evidence="3">
    <location>
        <begin position="604"/>
        <end position="616"/>
    </location>
</feature>
<feature type="region of interest" description="Disordered" evidence="3">
    <location>
        <begin position="781"/>
        <end position="806"/>
    </location>
</feature>
<feature type="region of interest" description="Disordered" evidence="3">
    <location>
        <begin position="946"/>
        <end position="1100"/>
    </location>
</feature>
<feature type="region of interest" description="Disordered" evidence="3">
    <location>
        <begin position="458"/>
        <end position="507"/>
    </location>
</feature>
<feature type="compositionally biased region" description="Pro residues" evidence="3">
    <location>
        <begin position="1316"/>
        <end position="1325"/>
    </location>
</feature>
<accession>A0ABR3JKT1</accession>
<dbReference type="PANTHER" id="PTHR36100:SF1">
    <property type="entry name" value="BUD SITE SELECTION PROTEIN 4"/>
    <property type="match status" value="1"/>
</dbReference>
<keyword evidence="2" id="KW-0131">Cell cycle</keyword>
<feature type="region of interest" description="Disordered" evidence="3">
    <location>
        <begin position="563"/>
        <end position="625"/>
    </location>
</feature>
<evidence type="ECO:0000256" key="3">
    <source>
        <dbReference type="SAM" id="MobiDB-lite"/>
    </source>
</evidence>
<sequence length="1578" mass="172037">MARPNHIQGRLFSPPSGDRMKDSILRESGMGWNSPSSNDSNSGSSNYITSPLRIAKRDSPNLRPRRQADGTELARRTSSSYTHVRKNNLVSKSPFKSQIPTPSTPSRSNAVAFPSPRRVSGEKRPRPPSMHDQAEVENERPFSYKRERTQSKTFQGLLQKEPVSKSPFKKSHASEDDALPPPPPPVRVLSDNIPNIHSSPAPRALPFIPADARTFVPAKPTTPSGSPTRSSLVSRRLHGPRVAGKRERRKTVTFDERCDVLEFDRQEGESDAFMSDDDEHLGHEDEEDDPFFLPLQQQHDEAVIDSHADVEHQDGDRLNDDGDYIIEARPGVDSLIHLDDSYESIALSDATNSSAGYTLDPDSSITGLVDEMFSHAQAAANLPTPVPKFRTSTPPASPGLPVDLETEDGVPLGRSHHRERQLRYRHEQQAFPSPPQPSKLYEVAELDQASENPLSLSMRAHSSPVAPSTPPRRNPVSPSSLSEGPLGRSTHMERVRAARAEEEQEEYDVAMLPASPSPMKMAPPRSSDSERFERLIPEFKLPPGTVCDSNSVDIDAADPFALPSLKNEPLPSSEESMDPANLSIGHSEVSLNGLDSDADADSADDAKNEPIDDGSKSEAFLDEGDSGDLFKDEVLFNMSETSIATSDLGVPSRTTSPGLHDLPRTANLAQRLTSTSREGSPRTSSPLQRSLLGGRPSLTSRGSLSSIASQSPSGSPHGHGRPRITREEVKRRMLQGPRASASPMLRKEVYLTEQERQDSFEVEVESAGLLVAEEFDKSLPLEPESSTDASLIQEPAELDTSGDKDTVSVMTSELSTETAIVDVAERKDFGSLDAPRSLNSDVGSIRSVRSVRTTHSVQSGVEFGLKAPSSGFNLNFDFGSKFGLGGLGIEGLAGGTTASRGSTQTIMRSATSDATPAPPMPGSPAAMEIHDVDVEMRSALDRLMEDVGGAGGMGGDEPGMDDSFVTATDDADSSMEEPSVSARGPNAMQRAATDSVLLPGPGGGFVPSSRNTSSSSALPPPVPPKDNIRSREELILEKRREARRRDEGDEEEVLGSGSPAQPSRYLAAPGGRPSRRRSMSTGDAEQIRGSVKKRGRAESTDPVMLNIGGLEDALTDSIEQELKKLVGPTGKYQVKEREEMIYATSDMDRVSHMAGPGDMNAGKAWRTVRRPSDMNEYSKQIKEYRSRDTSTRAFGRVFVKVVKLSGLLIPLPDQPTALTCTINNGKEFVTAPPCLLELDSNIQQEFELAEINENMEILLTFKVRRDAHIIAQFKALSAPPAAPPPPPPVVAQSSSKGGVLSFFHSSPKKSKEKKPSPPPPPPPQLPRRLPENLARYLKTDGTLGRALIAFKAISHRCDSRIFETSYPVIGQRLELGNKLTSVQVGEITLQMFRLPPLPGIHQDKLPRSIDECRAGLRHLNWHKVTYLQGVLTQTGGDCNSWRRRQFRIIGSNLVAFNDVTKKATVTIDLKRAIAVEDDQEARNELLSSSSGMASPSARFTDDYDLLGGVERSFRLIFPGREEIVFFADTDEEKAQWLDILRAMVGHVPPHPLWAELLWQRQEDLAKRAAAPSASGFAS</sequence>
<keyword evidence="1" id="KW-0132">Cell division</keyword>
<feature type="region of interest" description="Disordered" evidence="3">
    <location>
        <begin position="646"/>
        <end position="728"/>
    </location>
</feature>